<dbReference type="GO" id="GO:0000287">
    <property type="term" value="F:magnesium ion binding"/>
    <property type="evidence" value="ECO:0007669"/>
    <property type="project" value="UniProtKB-UniRule"/>
</dbReference>
<keyword evidence="3 7" id="KW-0328">Glycosyltransferase</keyword>
<evidence type="ECO:0000256" key="2">
    <source>
        <dbReference type="ARBA" id="ARBA00011971"/>
    </source>
</evidence>
<keyword evidence="5 7" id="KW-0460">Magnesium</keyword>
<dbReference type="GO" id="GO:0019856">
    <property type="term" value="P:pyrimidine nucleobase biosynthetic process"/>
    <property type="evidence" value="ECO:0007669"/>
    <property type="project" value="InterPro"/>
</dbReference>
<comment type="similarity">
    <text evidence="7">Belongs to the purine/pyrimidine phosphoribosyltransferase family. PyrE subfamily.</text>
</comment>
<keyword evidence="4 7" id="KW-0808">Transferase</keyword>
<dbReference type="NCBIfam" id="TIGR01367">
    <property type="entry name" value="pyrE_Therm"/>
    <property type="match status" value="1"/>
</dbReference>
<keyword evidence="10" id="KW-1185">Reference proteome</keyword>
<comment type="function">
    <text evidence="7">Catalyzes the transfer of a ribosyl phosphate group from 5-phosphoribose 1-diphosphate to orotate, leading to the formation of orotidine monophosphate (OMP).</text>
</comment>
<sequence length="202" mass="21717">MMDETELLALFERLGVVSKGHFVLTSGRHSDEYWEKFRLLEWPRVTERLCAEMVAHYALEEIEAVAGPTTGGALLAQEVARQLGTRCLVVEPATGGGRELRRGFSLRQGERVLVVDDVLTTGLSLQETLQALLVYEPTVVGIAVLLDRSGGVAAKQLPVPCQALLTVTARTYEPGACPLCAQGLPLTKPGSRGLHAPGGRSS</sequence>
<dbReference type="Proteomes" id="UP000334820">
    <property type="component" value="Unassembled WGS sequence"/>
</dbReference>
<evidence type="ECO:0000313" key="9">
    <source>
        <dbReference type="EMBL" id="GER85357.1"/>
    </source>
</evidence>
<dbReference type="SUPFAM" id="SSF53271">
    <property type="entry name" value="PRTase-like"/>
    <property type="match status" value="1"/>
</dbReference>
<dbReference type="InterPro" id="IPR029057">
    <property type="entry name" value="PRTase-like"/>
</dbReference>
<feature type="binding site" description="in other chain" evidence="7">
    <location>
        <begin position="116"/>
        <end position="124"/>
    </location>
    <ligand>
        <name>5-phospho-alpha-D-ribose 1-diphosphate</name>
        <dbReference type="ChEBI" id="CHEBI:58017"/>
        <note>ligand shared between dimeric partners</note>
    </ligand>
</feature>
<proteinExistence type="inferred from homology"/>
<comment type="subunit">
    <text evidence="7">Homodimer.</text>
</comment>
<dbReference type="UniPathway" id="UPA00070">
    <property type="reaction ID" value="UER00119"/>
</dbReference>
<dbReference type="InterPro" id="IPR000836">
    <property type="entry name" value="PRTase_dom"/>
</dbReference>
<dbReference type="InterPro" id="IPR006273">
    <property type="entry name" value="Orotate_PRibTrfase_bac"/>
</dbReference>
<comment type="caution">
    <text evidence="9">The sequence shown here is derived from an EMBL/GenBank/DDBJ whole genome shotgun (WGS) entry which is preliminary data.</text>
</comment>
<dbReference type="GO" id="GO:0004588">
    <property type="term" value="F:orotate phosphoribosyltransferase activity"/>
    <property type="evidence" value="ECO:0007669"/>
    <property type="project" value="UniProtKB-UniRule"/>
</dbReference>
<dbReference type="RefSeq" id="WP_228026539.1">
    <property type="nucleotide sequence ID" value="NZ_BKZV01000007.1"/>
</dbReference>
<keyword evidence="6 7" id="KW-0665">Pyrimidine biosynthesis</keyword>
<evidence type="ECO:0000313" key="10">
    <source>
        <dbReference type="Proteomes" id="UP000334820"/>
    </source>
</evidence>
<dbReference type="PANTHER" id="PTHR19278:SF9">
    <property type="entry name" value="URIDINE 5'-MONOPHOSPHATE SYNTHASE"/>
    <property type="match status" value="1"/>
</dbReference>
<feature type="binding site" evidence="7">
    <location>
        <position position="148"/>
    </location>
    <ligand>
        <name>orotate</name>
        <dbReference type="ChEBI" id="CHEBI:30839"/>
    </ligand>
</feature>
<dbReference type="EC" id="2.4.2.10" evidence="2 7"/>
<protein>
    <recommendedName>
        <fullName evidence="2 7">Orotate phosphoribosyltransferase</fullName>
        <shortName evidence="7">OPRT</shortName>
        <shortName evidence="7">OPRTase</shortName>
        <ecNumber evidence="2 7">2.4.2.10</ecNumber>
    </recommendedName>
</protein>
<comment type="pathway">
    <text evidence="1 7">Pyrimidine metabolism; UMP biosynthesis via de novo pathway; UMP from orotate: step 1/2.</text>
</comment>
<dbReference type="GO" id="GO:0044205">
    <property type="term" value="P:'de novo' UMP biosynthetic process"/>
    <property type="evidence" value="ECO:0007669"/>
    <property type="project" value="UniProtKB-UniRule"/>
</dbReference>
<dbReference type="EMBL" id="BKZV01000007">
    <property type="protein sequence ID" value="GER85357.1"/>
    <property type="molecule type" value="Genomic_DNA"/>
</dbReference>
<dbReference type="CDD" id="cd06223">
    <property type="entry name" value="PRTases_typeI"/>
    <property type="match status" value="1"/>
</dbReference>
<dbReference type="PANTHER" id="PTHR19278">
    <property type="entry name" value="OROTATE PHOSPHORIBOSYLTRANSFERASE"/>
    <property type="match status" value="1"/>
</dbReference>
<comment type="cofactor">
    <cofactor evidence="7">
        <name>Mg(2+)</name>
        <dbReference type="ChEBI" id="CHEBI:18420"/>
    </cofactor>
</comment>
<name>A0A5J4KFP4_9CHLR</name>
<evidence type="ECO:0000256" key="3">
    <source>
        <dbReference type="ARBA" id="ARBA00022676"/>
    </source>
</evidence>
<evidence type="ECO:0000256" key="7">
    <source>
        <dbReference type="HAMAP-Rule" id="MF_01208"/>
    </source>
</evidence>
<evidence type="ECO:0000256" key="4">
    <source>
        <dbReference type="ARBA" id="ARBA00022679"/>
    </source>
</evidence>
<dbReference type="HAMAP" id="MF_01208">
    <property type="entry name" value="PyrE"/>
    <property type="match status" value="1"/>
</dbReference>
<evidence type="ECO:0000256" key="1">
    <source>
        <dbReference type="ARBA" id="ARBA00004889"/>
    </source>
</evidence>
<dbReference type="AlphaFoldDB" id="A0A5J4KFP4"/>
<feature type="domain" description="Phosphoribosyltransferase" evidence="8">
    <location>
        <begin position="46"/>
        <end position="155"/>
    </location>
</feature>
<evidence type="ECO:0000256" key="6">
    <source>
        <dbReference type="ARBA" id="ARBA00022975"/>
    </source>
</evidence>
<comment type="catalytic activity">
    <reaction evidence="7">
        <text>orotidine 5'-phosphate + diphosphate = orotate + 5-phospho-alpha-D-ribose 1-diphosphate</text>
        <dbReference type="Rhea" id="RHEA:10380"/>
        <dbReference type="ChEBI" id="CHEBI:30839"/>
        <dbReference type="ChEBI" id="CHEBI:33019"/>
        <dbReference type="ChEBI" id="CHEBI:57538"/>
        <dbReference type="ChEBI" id="CHEBI:58017"/>
        <dbReference type="EC" id="2.4.2.10"/>
    </reaction>
</comment>
<dbReference type="InterPro" id="IPR023031">
    <property type="entry name" value="OPRT"/>
</dbReference>
<accession>A0A5J4KFP4</accession>
<dbReference type="Gene3D" id="3.40.50.2020">
    <property type="match status" value="1"/>
</dbReference>
<evidence type="ECO:0000256" key="5">
    <source>
        <dbReference type="ARBA" id="ARBA00022842"/>
    </source>
</evidence>
<gene>
    <name evidence="9" type="primary">pyrE_2</name>
    <name evidence="7" type="synonym">pyrE</name>
    <name evidence="9" type="ORF">KTAU_39920</name>
</gene>
<organism evidence="9 10">
    <name type="scientific">Thermogemmatispora aurantia</name>
    <dbReference type="NCBI Taxonomy" id="2045279"/>
    <lineage>
        <taxon>Bacteria</taxon>
        <taxon>Bacillati</taxon>
        <taxon>Chloroflexota</taxon>
        <taxon>Ktedonobacteria</taxon>
        <taxon>Thermogemmatisporales</taxon>
        <taxon>Thermogemmatisporaceae</taxon>
        <taxon>Thermogemmatispora</taxon>
    </lineage>
</organism>
<dbReference type="Pfam" id="PF00156">
    <property type="entry name" value="Pribosyltran"/>
    <property type="match status" value="1"/>
</dbReference>
<reference evidence="9 10" key="1">
    <citation type="journal article" date="2019" name="Int. J. Syst. Evol. Microbiol.">
        <title>Thermogemmatispora aurantia sp. nov. and Thermogemmatispora argillosa sp. nov., within the class Ktedonobacteria, and emended description of the genus Thermogemmatispora.</title>
        <authorList>
            <person name="Zheng Y."/>
            <person name="Wang C.M."/>
            <person name="Sakai Y."/>
            <person name="Abe K."/>
            <person name="Yokota A."/>
            <person name="Yabe S."/>
        </authorList>
    </citation>
    <scope>NUCLEOTIDE SEQUENCE [LARGE SCALE GENOMIC DNA]</scope>
    <source>
        <strain evidence="9 10">A1-2</strain>
    </source>
</reference>
<feature type="binding site" evidence="7">
    <location>
        <position position="120"/>
    </location>
    <ligand>
        <name>orotate</name>
        <dbReference type="ChEBI" id="CHEBI:30839"/>
    </ligand>
</feature>
<comment type="caution">
    <text evidence="7">Lacks conserved residue(s) required for the propagation of feature annotation.</text>
</comment>
<evidence type="ECO:0000259" key="8">
    <source>
        <dbReference type="Pfam" id="PF00156"/>
    </source>
</evidence>